<evidence type="ECO:0000313" key="2">
    <source>
        <dbReference type="Proteomes" id="UP000198418"/>
    </source>
</evidence>
<dbReference type="PANTHER" id="PTHR13061">
    <property type="entry name" value="DYNACTIN SUBUNIT P25"/>
    <property type="match status" value="1"/>
</dbReference>
<keyword evidence="2" id="KW-1185">Reference proteome</keyword>
<dbReference type="Proteomes" id="UP000198418">
    <property type="component" value="Unassembled WGS sequence"/>
</dbReference>
<sequence>MTLYSLDGESPELPEAGRYFVAPDANLIGRVRLREDASVWFGATLRGDNEWIEIGARTNIQDGSVLHTDMGCPLTIGDDVTVGHGVILHGCLIGEGSLIGMGATVMNNARIGRFSIVGANALVTEGAEFPDYSLIVGAPAKLKKTFDPAVAKKLLASAANYAANGRRYREGLKRID</sequence>
<dbReference type="RefSeq" id="WP_088519484.1">
    <property type="nucleotide sequence ID" value="NZ_FYDG01000001.1"/>
</dbReference>
<dbReference type="CDD" id="cd04645">
    <property type="entry name" value="LbH_gamma_CA_like"/>
    <property type="match status" value="1"/>
</dbReference>
<dbReference type="GO" id="GO:0016740">
    <property type="term" value="F:transferase activity"/>
    <property type="evidence" value="ECO:0007669"/>
    <property type="project" value="UniProtKB-KW"/>
</dbReference>
<dbReference type="Pfam" id="PF00132">
    <property type="entry name" value="Hexapep"/>
    <property type="match status" value="1"/>
</dbReference>
<reference evidence="2" key="1">
    <citation type="submission" date="2017-06" db="EMBL/GenBank/DDBJ databases">
        <authorList>
            <person name="Varghese N."/>
            <person name="Submissions S."/>
        </authorList>
    </citation>
    <scope>NUCLEOTIDE SEQUENCE [LARGE SCALE GENOMIC DNA]</scope>
    <source>
        <strain evidence="2">DSM 137</strain>
    </source>
</reference>
<dbReference type="PANTHER" id="PTHR13061:SF29">
    <property type="entry name" value="GAMMA CARBONIC ANHYDRASE-LIKE 1, MITOCHONDRIAL-RELATED"/>
    <property type="match status" value="1"/>
</dbReference>
<evidence type="ECO:0000313" key="1">
    <source>
        <dbReference type="EMBL" id="SNB54805.1"/>
    </source>
</evidence>
<dbReference type="InterPro" id="IPR011004">
    <property type="entry name" value="Trimer_LpxA-like_sf"/>
</dbReference>
<dbReference type="InterPro" id="IPR047324">
    <property type="entry name" value="LbH_gamma_CA-like"/>
</dbReference>
<organism evidence="1 2">
    <name type="scientific">Rhodoblastus acidophilus</name>
    <name type="common">Rhodopseudomonas acidophila</name>
    <dbReference type="NCBI Taxonomy" id="1074"/>
    <lineage>
        <taxon>Bacteria</taxon>
        <taxon>Pseudomonadati</taxon>
        <taxon>Pseudomonadota</taxon>
        <taxon>Alphaproteobacteria</taxon>
        <taxon>Hyphomicrobiales</taxon>
        <taxon>Rhodoblastaceae</taxon>
        <taxon>Rhodoblastus</taxon>
    </lineage>
</organism>
<gene>
    <name evidence="1" type="ORF">SAMN06265338_101418</name>
</gene>
<protein>
    <submittedName>
        <fullName evidence="1">Carbonic anhydrase or acetyltransferase, isoleucine patch superfamily</fullName>
    </submittedName>
</protein>
<dbReference type="InterPro" id="IPR050484">
    <property type="entry name" value="Transf_Hexapept/Carb_Anhydrase"/>
</dbReference>
<dbReference type="OrthoDB" id="9803036at2"/>
<dbReference type="SUPFAM" id="SSF51161">
    <property type="entry name" value="Trimeric LpxA-like enzymes"/>
    <property type="match status" value="1"/>
</dbReference>
<accession>A0A212Q636</accession>
<dbReference type="AlphaFoldDB" id="A0A212Q636"/>
<name>A0A212Q636_RHOAC</name>
<proteinExistence type="predicted"/>
<keyword evidence="1" id="KW-0808">Transferase</keyword>
<dbReference type="Gene3D" id="2.160.10.10">
    <property type="entry name" value="Hexapeptide repeat proteins"/>
    <property type="match status" value="1"/>
</dbReference>
<dbReference type="EMBL" id="FYDG01000001">
    <property type="protein sequence ID" value="SNB54805.1"/>
    <property type="molecule type" value="Genomic_DNA"/>
</dbReference>
<dbReference type="InterPro" id="IPR001451">
    <property type="entry name" value="Hexapep"/>
</dbReference>